<evidence type="ECO:0000256" key="4">
    <source>
        <dbReference type="SAM" id="SignalP"/>
    </source>
</evidence>
<keyword evidence="2 3" id="KW-0472">Membrane</keyword>
<dbReference type="PANTHER" id="PTHR30329:SF17">
    <property type="entry name" value="LIPOPROTEIN YFIB-RELATED"/>
    <property type="match status" value="1"/>
</dbReference>
<dbReference type="InterPro" id="IPR041544">
    <property type="entry name" value="MotY_N"/>
</dbReference>
<comment type="caution">
    <text evidence="6">The sequence shown here is derived from an EMBL/GenBank/DDBJ whole genome shotgun (WGS) entry which is preliminary data.</text>
</comment>
<sequence>MANWKWLIMLMLSPSALASNKIYSADLTNSVWEVTKANPIECTLDHNIPRFGNARFTVRASKSVNIDFDLDGKRETPATRQVTLRSVPPSWRPGVAANDITLVKFHEGFDGYLNGKNAWAMLSELEEGQFPTFIFSDWYNQDEVTQVALSAVNFRQKYLDFNDCVSGLLPYSFEDISFSILNYVKNGSDLTRHSKQRLKMIGEYLRYDEAVNIILIDGYSDSYGGRWSNQQLSEKRAESVKAYLTELGVDPSKFTVEGHGEKRHIADNRSEVQRPKNRRVVISIGREEEI</sequence>
<evidence type="ECO:0000259" key="5">
    <source>
        <dbReference type="PROSITE" id="PS51123"/>
    </source>
</evidence>
<dbReference type="PRINTS" id="PR01021">
    <property type="entry name" value="OMPADOMAIN"/>
</dbReference>
<feature type="chain" id="PRO_5046505217" evidence="4">
    <location>
        <begin position="19"/>
        <end position="290"/>
    </location>
</feature>
<comment type="subcellular location">
    <subcellularLocation>
        <location evidence="1">Cell outer membrane</location>
    </subcellularLocation>
</comment>
<evidence type="ECO:0000313" key="7">
    <source>
        <dbReference type="Proteomes" id="UP001201273"/>
    </source>
</evidence>
<proteinExistence type="predicted"/>
<organism evidence="6 7">
    <name type="scientific">Motilimonas cestriensis</name>
    <dbReference type="NCBI Taxonomy" id="2742685"/>
    <lineage>
        <taxon>Bacteria</taxon>
        <taxon>Pseudomonadati</taxon>
        <taxon>Pseudomonadota</taxon>
        <taxon>Gammaproteobacteria</taxon>
        <taxon>Alteromonadales</taxon>
        <taxon>Alteromonadales genera incertae sedis</taxon>
        <taxon>Motilimonas</taxon>
    </lineage>
</organism>
<keyword evidence="7" id="KW-1185">Reference proteome</keyword>
<dbReference type="CDD" id="cd07185">
    <property type="entry name" value="OmpA_C-like"/>
    <property type="match status" value="1"/>
</dbReference>
<dbReference type="PANTHER" id="PTHR30329">
    <property type="entry name" value="STATOR ELEMENT OF FLAGELLAR MOTOR COMPLEX"/>
    <property type="match status" value="1"/>
</dbReference>
<feature type="signal peptide" evidence="4">
    <location>
        <begin position="1"/>
        <end position="18"/>
    </location>
</feature>
<dbReference type="InterPro" id="IPR036737">
    <property type="entry name" value="OmpA-like_sf"/>
</dbReference>
<dbReference type="SUPFAM" id="SSF103088">
    <property type="entry name" value="OmpA-like"/>
    <property type="match status" value="1"/>
</dbReference>
<name>A0ABS8W8R1_9GAMM</name>
<dbReference type="Gene3D" id="2.60.40.2540">
    <property type="match status" value="1"/>
</dbReference>
<evidence type="ECO:0000313" key="6">
    <source>
        <dbReference type="EMBL" id="MCE2595396.1"/>
    </source>
</evidence>
<dbReference type="Proteomes" id="UP001201273">
    <property type="component" value="Unassembled WGS sequence"/>
</dbReference>
<dbReference type="InterPro" id="IPR050330">
    <property type="entry name" value="Bact_OuterMem_StrucFunc"/>
</dbReference>
<evidence type="ECO:0000256" key="1">
    <source>
        <dbReference type="ARBA" id="ARBA00004442"/>
    </source>
</evidence>
<dbReference type="InterPro" id="IPR006665">
    <property type="entry name" value="OmpA-like"/>
</dbReference>
<reference evidence="6 7" key="1">
    <citation type="journal article" date="2022" name="Environ. Microbiol. Rep.">
        <title>Eco-phylogenetic analyses reveal divergent evolution of vitamin B12 metabolism in the marine bacterial family 'Psychromonadaceae'.</title>
        <authorList>
            <person name="Jin X."/>
            <person name="Yang Y."/>
            <person name="Cao H."/>
            <person name="Gao B."/>
            <person name="Zhao Z."/>
        </authorList>
    </citation>
    <scope>NUCLEOTIDE SEQUENCE [LARGE SCALE GENOMIC DNA]</scope>
    <source>
        <strain evidence="6 7">MKS20</strain>
    </source>
</reference>
<evidence type="ECO:0000256" key="2">
    <source>
        <dbReference type="ARBA" id="ARBA00023136"/>
    </source>
</evidence>
<evidence type="ECO:0000256" key="3">
    <source>
        <dbReference type="PROSITE-ProRule" id="PRU00473"/>
    </source>
</evidence>
<dbReference type="Pfam" id="PF00691">
    <property type="entry name" value="OmpA"/>
    <property type="match status" value="1"/>
</dbReference>
<protein>
    <submittedName>
        <fullName evidence="6">OmpA family protein</fullName>
    </submittedName>
</protein>
<dbReference type="Pfam" id="PF18393">
    <property type="entry name" value="MotY_N"/>
    <property type="match status" value="1"/>
</dbReference>
<gene>
    <name evidence="6" type="ORF">K6Y31_11270</name>
</gene>
<dbReference type="InterPro" id="IPR006664">
    <property type="entry name" value="OMP_bac"/>
</dbReference>
<keyword evidence="4" id="KW-0732">Signal</keyword>
<feature type="domain" description="OmpA-like" evidence="5">
    <location>
        <begin position="171"/>
        <end position="288"/>
    </location>
</feature>
<dbReference type="PRINTS" id="PR01023">
    <property type="entry name" value="NAFLGMOTY"/>
</dbReference>
<dbReference type="PROSITE" id="PS51123">
    <property type="entry name" value="OMPA_2"/>
    <property type="match status" value="1"/>
</dbReference>
<dbReference type="Gene3D" id="3.30.1330.60">
    <property type="entry name" value="OmpA-like domain"/>
    <property type="match status" value="1"/>
</dbReference>
<dbReference type="RefSeq" id="WP_233052880.1">
    <property type="nucleotide sequence ID" value="NZ_JAIMJA010000010.1"/>
</dbReference>
<accession>A0ABS8W8R1</accession>
<dbReference type="EMBL" id="JAIMJA010000010">
    <property type="protein sequence ID" value="MCE2595396.1"/>
    <property type="molecule type" value="Genomic_DNA"/>
</dbReference>